<evidence type="ECO:0000313" key="3">
    <source>
        <dbReference type="EMBL" id="VAV90020.1"/>
    </source>
</evidence>
<evidence type="ECO:0000256" key="1">
    <source>
        <dbReference type="ARBA" id="ARBA00008580"/>
    </source>
</evidence>
<dbReference type="SUPFAM" id="SSF47598">
    <property type="entry name" value="Ribbon-helix-helix"/>
    <property type="match status" value="1"/>
</dbReference>
<dbReference type="GO" id="GO:0006355">
    <property type="term" value="P:regulation of DNA-templated transcription"/>
    <property type="evidence" value="ECO:0007669"/>
    <property type="project" value="InterPro"/>
</dbReference>
<sequence length="86" mass="9955">MASMHVSLSDTMKHWVEDQIQSGQYHNASEYVRSLIRKDQEVRQRLLQLRSHLAEGERDLANGDFDTLATKADIRTVFADLRSRNP</sequence>
<protein>
    <recommendedName>
        <fullName evidence="4">ParD protein (Antitoxin to ParE)</fullName>
    </recommendedName>
</protein>
<proteinExistence type="inferred from homology"/>
<dbReference type="PANTHER" id="PTHR36582">
    <property type="entry name" value="ANTITOXIN PARD"/>
    <property type="match status" value="1"/>
</dbReference>
<evidence type="ECO:0008006" key="4">
    <source>
        <dbReference type="Google" id="ProtNLM"/>
    </source>
</evidence>
<dbReference type="InterPro" id="IPR022789">
    <property type="entry name" value="ParD"/>
</dbReference>
<dbReference type="NCBIfam" id="TIGR02606">
    <property type="entry name" value="antidote_CC2985"/>
    <property type="match status" value="1"/>
</dbReference>
<comment type="similarity">
    <text evidence="1">Belongs to the ParD antitoxin family.</text>
</comment>
<dbReference type="PANTHER" id="PTHR36582:SF2">
    <property type="entry name" value="ANTITOXIN PARD"/>
    <property type="match status" value="1"/>
</dbReference>
<evidence type="ECO:0000256" key="2">
    <source>
        <dbReference type="ARBA" id="ARBA00022649"/>
    </source>
</evidence>
<organism evidence="3">
    <name type="scientific">hydrothermal vent metagenome</name>
    <dbReference type="NCBI Taxonomy" id="652676"/>
    <lineage>
        <taxon>unclassified sequences</taxon>
        <taxon>metagenomes</taxon>
        <taxon>ecological metagenomes</taxon>
    </lineage>
</organism>
<dbReference type="Pfam" id="PF03693">
    <property type="entry name" value="ParD_antitoxin"/>
    <property type="match status" value="1"/>
</dbReference>
<dbReference type="EMBL" id="UOEE01000100">
    <property type="protein sequence ID" value="VAV90020.1"/>
    <property type="molecule type" value="Genomic_DNA"/>
</dbReference>
<dbReference type="InterPro" id="IPR038296">
    <property type="entry name" value="ParD_sf"/>
</dbReference>
<reference evidence="3" key="1">
    <citation type="submission" date="2018-06" db="EMBL/GenBank/DDBJ databases">
        <authorList>
            <person name="Zhirakovskaya E."/>
        </authorList>
    </citation>
    <scope>NUCLEOTIDE SEQUENCE</scope>
</reference>
<keyword evidence="2" id="KW-1277">Toxin-antitoxin system</keyword>
<gene>
    <name evidence="3" type="ORF">MNBD_ALPHA06-1018</name>
</gene>
<accession>A0A3B0RA35</accession>
<dbReference type="Gene3D" id="6.10.10.120">
    <property type="entry name" value="Antitoxin ParD1-like"/>
    <property type="match status" value="1"/>
</dbReference>
<name>A0A3B0RA35_9ZZZZ</name>
<dbReference type="InterPro" id="IPR010985">
    <property type="entry name" value="Ribbon_hlx_hlx"/>
</dbReference>
<dbReference type="AlphaFoldDB" id="A0A3B0RA35"/>